<evidence type="ECO:0000313" key="2">
    <source>
        <dbReference type="EMBL" id="CEJ92893.1"/>
    </source>
</evidence>
<keyword evidence="3" id="KW-1185">Reference proteome</keyword>
<dbReference type="OrthoDB" id="1930760at2759"/>
<dbReference type="AlphaFoldDB" id="A0A0A1TNL8"/>
<gene>
    <name evidence="2" type="ORF">VHEMI08520</name>
</gene>
<feature type="domain" description="DSBA-like thioredoxin" evidence="1">
    <location>
        <begin position="6"/>
        <end position="208"/>
    </location>
</feature>
<dbReference type="Proteomes" id="UP000039046">
    <property type="component" value="Unassembled WGS sequence"/>
</dbReference>
<dbReference type="PANTHER" id="PTHR13887">
    <property type="entry name" value="GLUTATHIONE S-TRANSFERASE KAPPA"/>
    <property type="match status" value="1"/>
</dbReference>
<accession>A0A0A1TNL8</accession>
<dbReference type="InterPro" id="IPR001853">
    <property type="entry name" value="DSBA-like_thioredoxin_dom"/>
</dbReference>
<dbReference type="InterPro" id="IPR036249">
    <property type="entry name" value="Thioredoxin-like_sf"/>
</dbReference>
<organism evidence="2 3">
    <name type="scientific">[Torrubiella] hemipterigena</name>
    <dbReference type="NCBI Taxonomy" id="1531966"/>
    <lineage>
        <taxon>Eukaryota</taxon>
        <taxon>Fungi</taxon>
        <taxon>Dikarya</taxon>
        <taxon>Ascomycota</taxon>
        <taxon>Pezizomycotina</taxon>
        <taxon>Sordariomycetes</taxon>
        <taxon>Hypocreomycetidae</taxon>
        <taxon>Hypocreales</taxon>
        <taxon>Clavicipitaceae</taxon>
        <taxon>Clavicipitaceae incertae sedis</taxon>
        <taxon>'Torrubiella' clade</taxon>
    </lineage>
</organism>
<name>A0A0A1TNL8_9HYPO</name>
<sequence>MTNIRIKVVSDTVCPWCYVGRRQLQQAERLWKQKNPADTFTVSYEPYQLRPDWPKGPSSSRDKQQMYLEKFGPQMVTQMRARLDAVGQSLGINFKHGGRTGNTFDSHRLAHISKKYGNEVHEKVIDGLFAAYFENEKDITDYAVLKDVATTAGIPGDEFDKAITNGTDGAAEVERAVIEAQMSGVNGVPDFTIQDRFKVNGAREPEAFFAVFERAKQLEG</sequence>
<dbReference type="EMBL" id="CDHN01000005">
    <property type="protein sequence ID" value="CEJ92893.1"/>
    <property type="molecule type" value="Genomic_DNA"/>
</dbReference>
<dbReference type="CDD" id="cd03024">
    <property type="entry name" value="DsbA_FrnE"/>
    <property type="match status" value="1"/>
</dbReference>
<dbReference type="Gene3D" id="3.40.30.10">
    <property type="entry name" value="Glutaredoxin"/>
    <property type="match status" value="1"/>
</dbReference>
<evidence type="ECO:0000259" key="1">
    <source>
        <dbReference type="Pfam" id="PF01323"/>
    </source>
</evidence>
<dbReference type="GO" id="GO:0016491">
    <property type="term" value="F:oxidoreductase activity"/>
    <property type="evidence" value="ECO:0007669"/>
    <property type="project" value="InterPro"/>
</dbReference>
<dbReference type="Pfam" id="PF01323">
    <property type="entry name" value="DSBA"/>
    <property type="match status" value="1"/>
</dbReference>
<protein>
    <recommendedName>
        <fullName evidence="1">DSBA-like thioredoxin domain-containing protein</fullName>
    </recommendedName>
</protein>
<dbReference type="SUPFAM" id="SSF52833">
    <property type="entry name" value="Thioredoxin-like"/>
    <property type="match status" value="1"/>
</dbReference>
<dbReference type="HOGENOM" id="CLU_069253_0_1_1"/>
<proteinExistence type="predicted"/>
<dbReference type="PANTHER" id="PTHR13887:SF41">
    <property type="entry name" value="THIOREDOXIN SUPERFAMILY PROTEIN"/>
    <property type="match status" value="1"/>
</dbReference>
<reference evidence="2 3" key="1">
    <citation type="journal article" date="2015" name="Genome Announc.">
        <title>Draft Genome Sequence and Gene Annotation of the Entomopathogenic Fungus Verticillium hemipterigenum.</title>
        <authorList>
            <person name="Horn F."/>
            <person name="Habel A."/>
            <person name="Scharf D.H."/>
            <person name="Dworschak J."/>
            <person name="Brakhage A.A."/>
            <person name="Guthke R."/>
            <person name="Hertweck C."/>
            <person name="Linde J."/>
        </authorList>
    </citation>
    <scope>NUCLEOTIDE SEQUENCE [LARGE SCALE GENOMIC DNA]</scope>
</reference>
<evidence type="ECO:0000313" key="3">
    <source>
        <dbReference type="Proteomes" id="UP000039046"/>
    </source>
</evidence>